<evidence type="ECO:0000256" key="6">
    <source>
        <dbReference type="SAM" id="MobiDB-lite"/>
    </source>
</evidence>
<evidence type="ECO:0000256" key="2">
    <source>
        <dbReference type="ARBA" id="ARBA00022862"/>
    </source>
</evidence>
<keyword evidence="4" id="KW-1015">Disulfide bond</keyword>
<dbReference type="Pfam" id="PF08534">
    <property type="entry name" value="Redoxin"/>
    <property type="match status" value="1"/>
</dbReference>
<name>A0ABV9NW03_9BACI</name>
<comment type="caution">
    <text evidence="8">The sequence shown here is derived from an EMBL/GenBank/DDBJ whole genome shotgun (WGS) entry which is preliminary data.</text>
</comment>
<dbReference type="NCBIfam" id="NF001808">
    <property type="entry name" value="PRK00522.1"/>
    <property type="match status" value="1"/>
</dbReference>
<accession>A0ABV9NW03</accession>
<dbReference type="PANTHER" id="PTHR43110">
    <property type="entry name" value="THIOL PEROXIDASE"/>
    <property type="match status" value="1"/>
</dbReference>
<dbReference type="InterPro" id="IPR050455">
    <property type="entry name" value="Tpx_Peroxidase_subfamily"/>
</dbReference>
<dbReference type="PANTHER" id="PTHR43110:SF1">
    <property type="entry name" value="THIOL PEROXIDASE"/>
    <property type="match status" value="1"/>
</dbReference>
<keyword evidence="9" id="KW-1185">Reference proteome</keyword>
<dbReference type="InterPro" id="IPR036249">
    <property type="entry name" value="Thioredoxin-like_sf"/>
</dbReference>
<dbReference type="InterPro" id="IPR018219">
    <property type="entry name" value="Tpx_CS"/>
</dbReference>
<dbReference type="PROSITE" id="PS51352">
    <property type="entry name" value="THIOREDOXIN_2"/>
    <property type="match status" value="1"/>
</dbReference>
<evidence type="ECO:0000256" key="1">
    <source>
        <dbReference type="ARBA" id="ARBA00022559"/>
    </source>
</evidence>
<dbReference type="InterPro" id="IPR013740">
    <property type="entry name" value="Redoxin"/>
</dbReference>
<protein>
    <submittedName>
        <fullName evidence="8">Thiol peroxidase</fullName>
        <ecNumber evidence="8">1.11.1.-</ecNumber>
    </submittedName>
</protein>
<evidence type="ECO:0000256" key="3">
    <source>
        <dbReference type="ARBA" id="ARBA00023002"/>
    </source>
</evidence>
<keyword evidence="2" id="KW-0049">Antioxidant</keyword>
<dbReference type="Gene3D" id="3.40.30.10">
    <property type="entry name" value="Glutaredoxin"/>
    <property type="match status" value="1"/>
</dbReference>
<dbReference type="Proteomes" id="UP001595896">
    <property type="component" value="Unassembled WGS sequence"/>
</dbReference>
<dbReference type="GO" id="GO:0004601">
    <property type="term" value="F:peroxidase activity"/>
    <property type="evidence" value="ECO:0007669"/>
    <property type="project" value="UniProtKB-KW"/>
</dbReference>
<gene>
    <name evidence="8" type="primary">tpx</name>
    <name evidence="8" type="ORF">ACFO4L_13225</name>
</gene>
<sequence length="163" mass="17588">MGITFKEKPVTLSGAQPQTGEKAPSFTVLGTDLSEVTFEAGTKTLISVVPSIDTSTCDKQTRTFNEEAAAVENAEIWTISADLPFAQRRWCANAGLEGAHIYSDHKTLDFGTAYGLVIEELRLLSRAVFVVDSSGTIVYSEIVGEVSGHPEYDKAIEALKQAD</sequence>
<dbReference type="SUPFAM" id="SSF52833">
    <property type="entry name" value="Thioredoxin-like"/>
    <property type="match status" value="1"/>
</dbReference>
<keyword evidence="3 8" id="KW-0560">Oxidoreductase</keyword>
<dbReference type="EMBL" id="JBHSGK010000013">
    <property type="protein sequence ID" value="MFC4737558.1"/>
    <property type="molecule type" value="Genomic_DNA"/>
</dbReference>
<proteinExistence type="predicted"/>
<feature type="domain" description="Thioredoxin" evidence="7">
    <location>
        <begin position="17"/>
        <end position="163"/>
    </location>
</feature>
<keyword evidence="1 8" id="KW-0575">Peroxidase</keyword>
<feature type="region of interest" description="Disordered" evidence="6">
    <location>
        <begin position="1"/>
        <end position="23"/>
    </location>
</feature>
<dbReference type="CDD" id="cd03014">
    <property type="entry name" value="PRX_Atyp2cys"/>
    <property type="match status" value="1"/>
</dbReference>
<dbReference type="RefSeq" id="WP_377910147.1">
    <property type="nucleotide sequence ID" value="NZ_JBHSGK010000013.1"/>
</dbReference>
<dbReference type="InterPro" id="IPR013766">
    <property type="entry name" value="Thioredoxin_domain"/>
</dbReference>
<reference evidence="9" key="1">
    <citation type="journal article" date="2019" name="Int. J. Syst. Evol. Microbiol.">
        <title>The Global Catalogue of Microorganisms (GCM) 10K type strain sequencing project: providing services to taxonomists for standard genome sequencing and annotation.</title>
        <authorList>
            <consortium name="The Broad Institute Genomics Platform"/>
            <consortium name="The Broad Institute Genome Sequencing Center for Infectious Disease"/>
            <person name="Wu L."/>
            <person name="Ma J."/>
        </authorList>
    </citation>
    <scope>NUCLEOTIDE SEQUENCE [LARGE SCALE GENOMIC DNA]</scope>
    <source>
        <strain evidence="9">JCM 12165</strain>
    </source>
</reference>
<evidence type="ECO:0000313" key="9">
    <source>
        <dbReference type="Proteomes" id="UP001595896"/>
    </source>
</evidence>
<dbReference type="PROSITE" id="PS01265">
    <property type="entry name" value="TPX"/>
    <property type="match status" value="1"/>
</dbReference>
<evidence type="ECO:0000256" key="5">
    <source>
        <dbReference type="ARBA" id="ARBA00023284"/>
    </source>
</evidence>
<organism evidence="8 9">
    <name type="scientific">Bacillus daqingensis</name>
    <dbReference type="NCBI Taxonomy" id="872396"/>
    <lineage>
        <taxon>Bacteria</taxon>
        <taxon>Bacillati</taxon>
        <taxon>Bacillota</taxon>
        <taxon>Bacilli</taxon>
        <taxon>Bacillales</taxon>
        <taxon>Bacillaceae</taxon>
        <taxon>Bacillus</taxon>
    </lineage>
</organism>
<evidence type="ECO:0000256" key="4">
    <source>
        <dbReference type="ARBA" id="ARBA00023157"/>
    </source>
</evidence>
<evidence type="ECO:0000313" key="8">
    <source>
        <dbReference type="EMBL" id="MFC4737558.1"/>
    </source>
</evidence>
<keyword evidence="5" id="KW-0676">Redox-active center</keyword>
<dbReference type="EC" id="1.11.1.-" evidence="8"/>
<evidence type="ECO:0000259" key="7">
    <source>
        <dbReference type="PROSITE" id="PS51352"/>
    </source>
</evidence>
<dbReference type="InterPro" id="IPR002065">
    <property type="entry name" value="TPX"/>
</dbReference>